<dbReference type="EMBL" id="UFYD01000001">
    <property type="protein sequence ID" value="STD14564.1"/>
    <property type="molecule type" value="Genomic_DNA"/>
</dbReference>
<dbReference type="AlphaFoldDB" id="A0A7Z7LZM8"/>
<organism evidence="1 2">
    <name type="scientific">Elizabethkingia anophelis</name>
    <dbReference type="NCBI Taxonomy" id="1117645"/>
    <lineage>
        <taxon>Bacteria</taxon>
        <taxon>Pseudomonadati</taxon>
        <taxon>Bacteroidota</taxon>
        <taxon>Flavobacteriia</taxon>
        <taxon>Flavobacteriales</taxon>
        <taxon>Weeksellaceae</taxon>
        <taxon>Elizabethkingia</taxon>
    </lineage>
</organism>
<protein>
    <submittedName>
        <fullName evidence="1">Uncharacterized protein</fullName>
    </submittedName>
</protein>
<reference evidence="1 2" key="1">
    <citation type="submission" date="2018-06" db="EMBL/GenBank/DDBJ databases">
        <authorList>
            <consortium name="Pathogen Informatics"/>
            <person name="Doyle S."/>
        </authorList>
    </citation>
    <scope>NUCLEOTIDE SEQUENCE [LARGE SCALE GENOMIC DNA]</scope>
    <source>
        <strain evidence="1 2">NCTC10588</strain>
    </source>
</reference>
<proteinExistence type="predicted"/>
<comment type="caution">
    <text evidence="1">The sequence shown here is derived from an EMBL/GenBank/DDBJ whole genome shotgun (WGS) entry which is preliminary data.</text>
</comment>
<name>A0A7Z7LZM8_9FLAO</name>
<evidence type="ECO:0000313" key="2">
    <source>
        <dbReference type="Proteomes" id="UP000254876"/>
    </source>
</evidence>
<gene>
    <name evidence="1" type="ORF">NCTC10588_03973</name>
</gene>
<evidence type="ECO:0000313" key="1">
    <source>
        <dbReference type="EMBL" id="STD14564.1"/>
    </source>
</evidence>
<accession>A0A7Z7LZM8</accession>
<dbReference type="Proteomes" id="UP000254876">
    <property type="component" value="Unassembled WGS sequence"/>
</dbReference>
<sequence>MKKISRKSLKNFIGAGPYLPIDDIYPKGPMCGIIQCQTESEKCCPDSSGRFHYCSNERFC</sequence>